<dbReference type="Proteomes" id="UP000807342">
    <property type="component" value="Unassembled WGS sequence"/>
</dbReference>
<proteinExistence type="predicted"/>
<organism evidence="2 3">
    <name type="scientific">Macrolepiota fuliginosa MF-IS2</name>
    <dbReference type="NCBI Taxonomy" id="1400762"/>
    <lineage>
        <taxon>Eukaryota</taxon>
        <taxon>Fungi</taxon>
        <taxon>Dikarya</taxon>
        <taxon>Basidiomycota</taxon>
        <taxon>Agaricomycotina</taxon>
        <taxon>Agaricomycetes</taxon>
        <taxon>Agaricomycetidae</taxon>
        <taxon>Agaricales</taxon>
        <taxon>Agaricineae</taxon>
        <taxon>Agaricaceae</taxon>
        <taxon>Macrolepiota</taxon>
    </lineage>
</organism>
<evidence type="ECO:0000313" key="3">
    <source>
        <dbReference type="Proteomes" id="UP000807342"/>
    </source>
</evidence>
<comment type="caution">
    <text evidence="2">The sequence shown here is derived from an EMBL/GenBank/DDBJ whole genome shotgun (WGS) entry which is preliminary data.</text>
</comment>
<feature type="transmembrane region" description="Helical" evidence="1">
    <location>
        <begin position="91"/>
        <end position="114"/>
    </location>
</feature>
<accession>A0A9P5X0W2</accession>
<evidence type="ECO:0000313" key="2">
    <source>
        <dbReference type="EMBL" id="KAF9441312.1"/>
    </source>
</evidence>
<keyword evidence="3" id="KW-1185">Reference proteome</keyword>
<feature type="transmembrane region" description="Helical" evidence="1">
    <location>
        <begin position="44"/>
        <end position="68"/>
    </location>
</feature>
<keyword evidence="1" id="KW-0812">Transmembrane</keyword>
<name>A0A9P5X0W2_9AGAR</name>
<keyword evidence="1" id="KW-1133">Transmembrane helix</keyword>
<feature type="transmembrane region" description="Helical" evidence="1">
    <location>
        <begin position="154"/>
        <end position="182"/>
    </location>
</feature>
<sequence length="317" mass="35028">MVAIDLIGRTTLGGVLYGIALALYWLSAQALYPRLRDAGQRRGCIISFTTAPIVISIGLVLTMLNLWMPQLDHVDNINLSAPGRYRIKTPLGLLGVAIDVLTVGIHLCHVWVIWGATRYRILVTSLPTLFLLPYLGVNTAMILRGPIKDLSDRALMVCYFVTFALGTTTRVLATLLVVLRLLLMRRRQIRLMVGVSEFGRQYTSISAMLVESCALESVWAFADLVSFKFLVNSTVSGIFSINESYVEIIAFLLVIYRVSAGRAWNSNTDRQLSTMRWKHDGQSAAGEMTTGILNHNVSSHGPDSFVESDPSATYVTV</sequence>
<dbReference type="AlphaFoldDB" id="A0A9P5X0W2"/>
<feature type="transmembrane region" description="Helical" evidence="1">
    <location>
        <begin position="121"/>
        <end position="142"/>
    </location>
</feature>
<reference evidence="2" key="1">
    <citation type="submission" date="2020-11" db="EMBL/GenBank/DDBJ databases">
        <authorList>
            <consortium name="DOE Joint Genome Institute"/>
            <person name="Ahrendt S."/>
            <person name="Riley R."/>
            <person name="Andreopoulos W."/>
            <person name="Labutti K."/>
            <person name="Pangilinan J."/>
            <person name="Ruiz-Duenas F.J."/>
            <person name="Barrasa J.M."/>
            <person name="Sanchez-Garcia M."/>
            <person name="Camarero S."/>
            <person name="Miyauchi S."/>
            <person name="Serrano A."/>
            <person name="Linde D."/>
            <person name="Babiker R."/>
            <person name="Drula E."/>
            <person name="Ayuso-Fernandez I."/>
            <person name="Pacheco R."/>
            <person name="Padilla G."/>
            <person name="Ferreira P."/>
            <person name="Barriuso J."/>
            <person name="Kellner H."/>
            <person name="Castanera R."/>
            <person name="Alfaro M."/>
            <person name="Ramirez L."/>
            <person name="Pisabarro A.G."/>
            <person name="Kuo A."/>
            <person name="Tritt A."/>
            <person name="Lipzen A."/>
            <person name="He G."/>
            <person name="Yan M."/>
            <person name="Ng V."/>
            <person name="Cullen D."/>
            <person name="Martin F."/>
            <person name="Rosso M.-N."/>
            <person name="Henrissat B."/>
            <person name="Hibbett D."/>
            <person name="Martinez A.T."/>
            <person name="Grigoriev I.V."/>
        </authorList>
    </citation>
    <scope>NUCLEOTIDE SEQUENCE</scope>
    <source>
        <strain evidence="2">MF-IS2</strain>
    </source>
</reference>
<keyword evidence="1" id="KW-0472">Membrane</keyword>
<evidence type="ECO:0000256" key="1">
    <source>
        <dbReference type="SAM" id="Phobius"/>
    </source>
</evidence>
<gene>
    <name evidence="2" type="ORF">P691DRAFT_684291</name>
</gene>
<protein>
    <submittedName>
        <fullName evidence="2">Uncharacterized protein</fullName>
    </submittedName>
</protein>
<feature type="transmembrane region" description="Helical" evidence="1">
    <location>
        <begin position="12"/>
        <end position="32"/>
    </location>
</feature>
<dbReference type="EMBL" id="MU151960">
    <property type="protein sequence ID" value="KAF9441312.1"/>
    <property type="molecule type" value="Genomic_DNA"/>
</dbReference>